<evidence type="ECO:0000313" key="6">
    <source>
        <dbReference type="Proteomes" id="UP001163739"/>
    </source>
</evidence>
<dbReference type="Proteomes" id="UP001163739">
    <property type="component" value="Chromosome"/>
</dbReference>
<evidence type="ECO:0000256" key="2">
    <source>
        <dbReference type="ARBA" id="ARBA00023125"/>
    </source>
</evidence>
<feature type="domain" description="HTH araC/xylS-type" evidence="4">
    <location>
        <begin position="156"/>
        <end position="253"/>
    </location>
</feature>
<dbReference type="EMBL" id="CP100390">
    <property type="protein sequence ID" value="UZE94498.1"/>
    <property type="molecule type" value="Genomic_DNA"/>
</dbReference>
<evidence type="ECO:0000259" key="4">
    <source>
        <dbReference type="PROSITE" id="PS01124"/>
    </source>
</evidence>
<organism evidence="5 6">
    <name type="scientific">Alkalimarinus alittae</name>
    <dbReference type="NCBI Taxonomy" id="2961619"/>
    <lineage>
        <taxon>Bacteria</taxon>
        <taxon>Pseudomonadati</taxon>
        <taxon>Pseudomonadota</taxon>
        <taxon>Gammaproteobacteria</taxon>
        <taxon>Alteromonadales</taxon>
        <taxon>Alteromonadaceae</taxon>
        <taxon>Alkalimarinus</taxon>
    </lineage>
</organism>
<dbReference type="Gene3D" id="1.10.10.60">
    <property type="entry name" value="Homeodomain-like"/>
    <property type="match status" value="1"/>
</dbReference>
<dbReference type="InterPro" id="IPR018062">
    <property type="entry name" value="HTH_AraC-typ_CS"/>
</dbReference>
<dbReference type="SUPFAM" id="SSF46689">
    <property type="entry name" value="Homeodomain-like"/>
    <property type="match status" value="2"/>
</dbReference>
<evidence type="ECO:0000313" key="5">
    <source>
        <dbReference type="EMBL" id="UZE94498.1"/>
    </source>
</evidence>
<gene>
    <name evidence="5" type="ORF">NKI27_10390</name>
</gene>
<dbReference type="PANTHER" id="PTHR43280:SF2">
    <property type="entry name" value="HTH-TYPE TRANSCRIPTIONAL REGULATOR EXSA"/>
    <property type="match status" value="1"/>
</dbReference>
<dbReference type="PROSITE" id="PS00041">
    <property type="entry name" value="HTH_ARAC_FAMILY_1"/>
    <property type="match status" value="1"/>
</dbReference>
<dbReference type="SMART" id="SM00342">
    <property type="entry name" value="HTH_ARAC"/>
    <property type="match status" value="1"/>
</dbReference>
<keyword evidence="3" id="KW-0804">Transcription</keyword>
<dbReference type="InterPro" id="IPR009057">
    <property type="entry name" value="Homeodomain-like_sf"/>
</dbReference>
<evidence type="ECO:0000256" key="3">
    <source>
        <dbReference type="ARBA" id="ARBA00023163"/>
    </source>
</evidence>
<accession>A0ABY6MXE1</accession>
<name>A0ABY6MXE1_9ALTE</name>
<dbReference type="RefSeq" id="WP_265045990.1">
    <property type="nucleotide sequence ID" value="NZ_CP100390.1"/>
</dbReference>
<keyword evidence="2" id="KW-0238">DNA-binding</keyword>
<dbReference type="PANTHER" id="PTHR43280">
    <property type="entry name" value="ARAC-FAMILY TRANSCRIPTIONAL REGULATOR"/>
    <property type="match status" value="1"/>
</dbReference>
<proteinExistence type="predicted"/>
<protein>
    <submittedName>
        <fullName evidence="5">AraC family transcriptional regulator</fullName>
    </submittedName>
</protein>
<dbReference type="PROSITE" id="PS01124">
    <property type="entry name" value="HTH_ARAC_FAMILY_2"/>
    <property type="match status" value="1"/>
</dbReference>
<keyword evidence="1" id="KW-0805">Transcription regulation</keyword>
<sequence length="266" mass="30242">MVHNINPSLLYLWDKRTLYIGPLFETLDLSQGAAALVVALDKPITFQTKEQLEPIECWSLLLPAGMSVRVETHNAIIVNCNLDPLGVDYSSLSRLMQKHENGIGYQLFCEDEFIADFWEMYRSQLESKPAYEYIEHLLTKNNQACMDCYDTDPRVVEVIKLIKQTIGDNLSLDDLALAVNLSASRLVQLFKQQTGVPIRRYRLWHRLYVTAILVGQGENLTEAAVAAGFNDSSHYCHTFRSMLGFTPSFLLAQPNKLRIIIPDETN</sequence>
<dbReference type="InterPro" id="IPR018060">
    <property type="entry name" value="HTH_AraC"/>
</dbReference>
<reference evidence="5" key="1">
    <citation type="submission" date="2022-06" db="EMBL/GenBank/DDBJ databases">
        <title>Alkalimarinus sp. nov., isolated from gut of a Alitta virens.</title>
        <authorList>
            <person name="Yang A.I."/>
            <person name="Shin N.-R."/>
        </authorList>
    </citation>
    <scope>NUCLEOTIDE SEQUENCE</scope>
    <source>
        <strain evidence="5">A2M4</strain>
    </source>
</reference>
<dbReference type="Pfam" id="PF12833">
    <property type="entry name" value="HTH_18"/>
    <property type="match status" value="1"/>
</dbReference>
<keyword evidence="6" id="KW-1185">Reference proteome</keyword>
<evidence type="ECO:0000256" key="1">
    <source>
        <dbReference type="ARBA" id="ARBA00023015"/>
    </source>
</evidence>